<sequence length="146" mass="16820">MKTTKKVPTKEDFILDSTRLSNKKPDYNSLTDPNLTSFFASPRRRKLLIMQKLVIITQINHTGEINEKLCLKRITNFNTQTIRKTSRSPNLPKKVTKNHILTPEGKSLETKKNSVCSGKLPSIHPMTSSQFKEMLNKRRNLIINNQ</sequence>
<gene>
    <name evidence="1" type="ORF">SteCoe_11019</name>
</gene>
<dbReference type="EMBL" id="MPUH01000180">
    <property type="protein sequence ID" value="OMJ87329.1"/>
    <property type="molecule type" value="Genomic_DNA"/>
</dbReference>
<proteinExistence type="predicted"/>
<reference evidence="1 2" key="1">
    <citation type="submission" date="2016-11" db="EMBL/GenBank/DDBJ databases">
        <title>The macronuclear genome of Stentor coeruleus: a giant cell with tiny introns.</title>
        <authorList>
            <person name="Slabodnick M."/>
            <person name="Ruby J.G."/>
            <person name="Reiff S.B."/>
            <person name="Swart E.C."/>
            <person name="Gosai S."/>
            <person name="Prabakaran S."/>
            <person name="Witkowska E."/>
            <person name="Larue G.E."/>
            <person name="Fisher S."/>
            <person name="Freeman R.M."/>
            <person name="Gunawardena J."/>
            <person name="Chu W."/>
            <person name="Stover N.A."/>
            <person name="Gregory B.D."/>
            <person name="Nowacki M."/>
            <person name="Derisi J."/>
            <person name="Roy S.W."/>
            <person name="Marshall W.F."/>
            <person name="Sood P."/>
        </authorList>
    </citation>
    <scope>NUCLEOTIDE SEQUENCE [LARGE SCALE GENOMIC DNA]</scope>
    <source>
        <strain evidence="1">WM001</strain>
    </source>
</reference>
<organism evidence="1 2">
    <name type="scientific">Stentor coeruleus</name>
    <dbReference type="NCBI Taxonomy" id="5963"/>
    <lineage>
        <taxon>Eukaryota</taxon>
        <taxon>Sar</taxon>
        <taxon>Alveolata</taxon>
        <taxon>Ciliophora</taxon>
        <taxon>Postciliodesmatophora</taxon>
        <taxon>Heterotrichea</taxon>
        <taxon>Heterotrichida</taxon>
        <taxon>Stentoridae</taxon>
        <taxon>Stentor</taxon>
    </lineage>
</organism>
<comment type="caution">
    <text evidence="1">The sequence shown here is derived from an EMBL/GenBank/DDBJ whole genome shotgun (WGS) entry which is preliminary data.</text>
</comment>
<protein>
    <submittedName>
        <fullName evidence="1">Uncharacterized protein</fullName>
    </submittedName>
</protein>
<name>A0A1R2CE93_9CILI</name>
<keyword evidence="2" id="KW-1185">Reference proteome</keyword>
<dbReference type="OrthoDB" id="8197715at2759"/>
<evidence type="ECO:0000313" key="2">
    <source>
        <dbReference type="Proteomes" id="UP000187209"/>
    </source>
</evidence>
<accession>A0A1R2CE93</accession>
<dbReference type="AlphaFoldDB" id="A0A1R2CE93"/>
<dbReference type="Proteomes" id="UP000187209">
    <property type="component" value="Unassembled WGS sequence"/>
</dbReference>
<evidence type="ECO:0000313" key="1">
    <source>
        <dbReference type="EMBL" id="OMJ87329.1"/>
    </source>
</evidence>